<sequence>MESFVIETFLDGVKEDTVKVPLALAKLALRPFLNQLNSEQAEMMDTAIKAKDFEGLIFECEEHDSGEKVVFSIL</sequence>
<dbReference type="Proteomes" id="UP000286482">
    <property type="component" value="Unassembled WGS sequence"/>
</dbReference>
<dbReference type="RefSeq" id="WP_120353725.1">
    <property type="nucleotide sequence ID" value="NZ_RAQO01000004.1"/>
</dbReference>
<keyword evidence="2" id="KW-1185">Reference proteome</keyword>
<dbReference type="OrthoDB" id="5905729at2"/>
<evidence type="ECO:0000313" key="1">
    <source>
        <dbReference type="EMBL" id="RKF19720.1"/>
    </source>
</evidence>
<dbReference type="EMBL" id="RAQO01000004">
    <property type="protein sequence ID" value="RKF19720.1"/>
    <property type="molecule type" value="Genomic_DNA"/>
</dbReference>
<name>A0A420EGC7_9ALTE</name>
<protein>
    <submittedName>
        <fullName evidence="1">Uncharacterized protein</fullName>
    </submittedName>
</protein>
<comment type="caution">
    <text evidence="1">The sequence shown here is derived from an EMBL/GenBank/DDBJ whole genome shotgun (WGS) entry which is preliminary data.</text>
</comment>
<gene>
    <name evidence="1" type="ORF">DBZ36_04480</name>
</gene>
<accession>A0A420EGC7</accession>
<reference evidence="1 2" key="1">
    <citation type="submission" date="2018-09" db="EMBL/GenBank/DDBJ databases">
        <authorList>
            <person name="Wang Z."/>
        </authorList>
    </citation>
    <scope>NUCLEOTIDE SEQUENCE [LARGE SCALE GENOMIC DNA]</scope>
    <source>
        <strain evidence="1 2">ALS 81</strain>
    </source>
</reference>
<dbReference type="AlphaFoldDB" id="A0A420EGC7"/>
<proteinExistence type="predicted"/>
<organism evidence="1 2">
    <name type="scientific">Alginatibacterium sediminis</name>
    <dbReference type="NCBI Taxonomy" id="2164068"/>
    <lineage>
        <taxon>Bacteria</taxon>
        <taxon>Pseudomonadati</taxon>
        <taxon>Pseudomonadota</taxon>
        <taxon>Gammaproteobacteria</taxon>
        <taxon>Alteromonadales</taxon>
        <taxon>Alteromonadaceae</taxon>
        <taxon>Alginatibacterium</taxon>
    </lineage>
</organism>
<evidence type="ECO:0000313" key="2">
    <source>
        <dbReference type="Proteomes" id="UP000286482"/>
    </source>
</evidence>